<feature type="region of interest" description="Disordered" evidence="1">
    <location>
        <begin position="61"/>
        <end position="91"/>
    </location>
</feature>
<proteinExistence type="predicted"/>
<gene>
    <name evidence="2" type="ORF">GMARGA_LOCUS14083</name>
</gene>
<feature type="compositionally biased region" description="Basic and acidic residues" evidence="1">
    <location>
        <begin position="62"/>
        <end position="72"/>
    </location>
</feature>
<keyword evidence="3" id="KW-1185">Reference proteome</keyword>
<dbReference type="EMBL" id="CAJVQB010009198">
    <property type="protein sequence ID" value="CAG8727656.1"/>
    <property type="molecule type" value="Genomic_DNA"/>
</dbReference>
<evidence type="ECO:0000313" key="2">
    <source>
        <dbReference type="EMBL" id="CAG8727656.1"/>
    </source>
</evidence>
<evidence type="ECO:0000256" key="1">
    <source>
        <dbReference type="SAM" id="MobiDB-lite"/>
    </source>
</evidence>
<accession>A0ABN7V510</accession>
<protein>
    <submittedName>
        <fullName evidence="2">21865_t:CDS:1</fullName>
    </submittedName>
</protein>
<reference evidence="2 3" key="1">
    <citation type="submission" date="2021-06" db="EMBL/GenBank/DDBJ databases">
        <authorList>
            <person name="Kallberg Y."/>
            <person name="Tangrot J."/>
            <person name="Rosling A."/>
        </authorList>
    </citation>
    <scope>NUCLEOTIDE SEQUENCE [LARGE SCALE GENOMIC DNA]</scope>
    <source>
        <strain evidence="2 3">120-4 pot B 10/14</strain>
    </source>
</reference>
<evidence type="ECO:0000313" key="3">
    <source>
        <dbReference type="Proteomes" id="UP000789901"/>
    </source>
</evidence>
<name>A0ABN7V510_GIGMA</name>
<dbReference type="Proteomes" id="UP000789901">
    <property type="component" value="Unassembled WGS sequence"/>
</dbReference>
<comment type="caution">
    <text evidence="2">The sequence shown here is derived from an EMBL/GenBank/DDBJ whole genome shotgun (WGS) entry which is preliminary data.</text>
</comment>
<organism evidence="2 3">
    <name type="scientific">Gigaspora margarita</name>
    <dbReference type="NCBI Taxonomy" id="4874"/>
    <lineage>
        <taxon>Eukaryota</taxon>
        <taxon>Fungi</taxon>
        <taxon>Fungi incertae sedis</taxon>
        <taxon>Mucoromycota</taxon>
        <taxon>Glomeromycotina</taxon>
        <taxon>Glomeromycetes</taxon>
        <taxon>Diversisporales</taxon>
        <taxon>Gigasporaceae</taxon>
        <taxon>Gigaspora</taxon>
    </lineage>
</organism>
<feature type="region of interest" description="Disordered" evidence="1">
    <location>
        <begin position="160"/>
        <end position="191"/>
    </location>
</feature>
<sequence length="191" mass="21469">MVCGALKLSANDDPPTSFSDMNGVGGDFDKWARGKEYRGYIHIPSFNVKCDAKGYLVTANPRDPDYRNKENPTKNPEQCDDAERNPYGTSRLSHDERYEQQNVTKTDAPFIFTYVNIKVCCNRQVSVTVSRSIFPQTRLYIDGKMFSEQEQTDLGRFILSGGSQSDPSKLSKDGHGKIAPSGKQLTWNKKV</sequence>